<dbReference type="PROSITE" id="PS50011">
    <property type="entry name" value="PROTEIN_KINASE_DOM"/>
    <property type="match status" value="1"/>
</dbReference>
<comment type="caution">
    <text evidence="10">The sequence shown here is derived from an EMBL/GenBank/DDBJ whole genome shotgun (WGS) entry which is preliminary data.</text>
</comment>
<dbReference type="InterPro" id="IPR011009">
    <property type="entry name" value="Kinase-like_dom_sf"/>
</dbReference>
<dbReference type="FunFam" id="1.10.510.10:FF:000046">
    <property type="entry name" value="probable serine/threonine-protein kinase WNK9"/>
    <property type="match status" value="1"/>
</dbReference>
<accession>A0A699JEV8</accession>
<dbReference type="PANTHER" id="PTHR13902">
    <property type="entry name" value="SERINE/THREONINE-PROTEIN KINASE WNK WITH NO LYSINE -RELATED"/>
    <property type="match status" value="1"/>
</dbReference>
<dbReference type="FunFam" id="3.30.200.20:FF:000075">
    <property type="entry name" value="Probable serine/threonine-protein kinase WNK1"/>
    <property type="match status" value="1"/>
</dbReference>
<dbReference type="GO" id="GO:0005524">
    <property type="term" value="F:ATP binding"/>
    <property type="evidence" value="ECO:0007669"/>
    <property type="project" value="UniProtKB-KW"/>
</dbReference>
<protein>
    <recommendedName>
        <fullName evidence="1">non-specific serine/threonine protein kinase</fullName>
        <ecNumber evidence="1">2.7.11.1</ecNumber>
    </recommendedName>
</protein>
<evidence type="ECO:0000256" key="3">
    <source>
        <dbReference type="ARBA" id="ARBA00022679"/>
    </source>
</evidence>
<evidence type="ECO:0000256" key="2">
    <source>
        <dbReference type="ARBA" id="ARBA00022527"/>
    </source>
</evidence>
<dbReference type="GO" id="GO:0004674">
    <property type="term" value="F:protein serine/threonine kinase activity"/>
    <property type="evidence" value="ECO:0007669"/>
    <property type="project" value="UniProtKB-KW"/>
</dbReference>
<dbReference type="Pfam" id="PF00069">
    <property type="entry name" value="Pkinase"/>
    <property type="match status" value="1"/>
</dbReference>
<dbReference type="Gene3D" id="1.10.510.10">
    <property type="entry name" value="Transferase(Phosphotransferase) domain 1"/>
    <property type="match status" value="1"/>
</dbReference>
<evidence type="ECO:0000256" key="1">
    <source>
        <dbReference type="ARBA" id="ARBA00012513"/>
    </source>
</evidence>
<reference evidence="10" key="1">
    <citation type="journal article" date="2019" name="Sci. Rep.">
        <title>Draft genome of Tanacetum cinerariifolium, the natural source of mosquito coil.</title>
        <authorList>
            <person name="Yamashiro T."/>
            <person name="Shiraishi A."/>
            <person name="Satake H."/>
            <person name="Nakayama K."/>
        </authorList>
    </citation>
    <scope>NUCLEOTIDE SEQUENCE</scope>
</reference>
<gene>
    <name evidence="10" type="ORF">Tci_604026</name>
</gene>
<evidence type="ECO:0000259" key="9">
    <source>
        <dbReference type="PROSITE" id="PS50011"/>
    </source>
</evidence>
<feature type="domain" description="Protein kinase" evidence="9">
    <location>
        <begin position="1"/>
        <end position="240"/>
    </location>
</feature>
<evidence type="ECO:0000256" key="5">
    <source>
        <dbReference type="ARBA" id="ARBA00022777"/>
    </source>
</evidence>
<dbReference type="PROSITE" id="PS00108">
    <property type="entry name" value="PROTEIN_KINASE_ST"/>
    <property type="match status" value="1"/>
</dbReference>
<evidence type="ECO:0000256" key="4">
    <source>
        <dbReference type="ARBA" id="ARBA00022741"/>
    </source>
</evidence>
<name>A0A699JEV8_TANCI</name>
<dbReference type="AlphaFoldDB" id="A0A699JEV8"/>
<keyword evidence="2" id="KW-0723">Serine/threonine-protein kinase</keyword>
<evidence type="ECO:0000256" key="6">
    <source>
        <dbReference type="ARBA" id="ARBA00022840"/>
    </source>
</evidence>
<keyword evidence="4" id="KW-0547">Nucleotide-binding</keyword>
<dbReference type="EC" id="2.7.11.1" evidence="1"/>
<keyword evidence="6" id="KW-0067">ATP-binding</keyword>
<proteinExistence type="predicted"/>
<evidence type="ECO:0000256" key="8">
    <source>
        <dbReference type="ARBA" id="ARBA00048679"/>
    </source>
</evidence>
<dbReference type="InterPro" id="IPR000719">
    <property type="entry name" value="Prot_kinase_dom"/>
</dbReference>
<keyword evidence="3" id="KW-0808">Transferase</keyword>
<dbReference type="SMART" id="SM00220">
    <property type="entry name" value="S_TKc"/>
    <property type="match status" value="1"/>
</dbReference>
<dbReference type="Gene3D" id="3.30.200.20">
    <property type="entry name" value="Phosphorylase Kinase, domain 1"/>
    <property type="match status" value="1"/>
</dbReference>
<comment type="catalytic activity">
    <reaction evidence="7">
        <text>L-threonyl-[protein] + ATP = O-phospho-L-threonyl-[protein] + ADP + H(+)</text>
        <dbReference type="Rhea" id="RHEA:46608"/>
        <dbReference type="Rhea" id="RHEA-COMP:11060"/>
        <dbReference type="Rhea" id="RHEA-COMP:11605"/>
        <dbReference type="ChEBI" id="CHEBI:15378"/>
        <dbReference type="ChEBI" id="CHEBI:30013"/>
        <dbReference type="ChEBI" id="CHEBI:30616"/>
        <dbReference type="ChEBI" id="CHEBI:61977"/>
        <dbReference type="ChEBI" id="CHEBI:456216"/>
        <dbReference type="EC" id="2.7.11.1"/>
    </reaction>
</comment>
<sequence>MNGVVDSDDSDSEFVEVDPTGRYGRYNEILGKGASKTVYRAFDEYEGIEVAWNQVKLYDFLQSPEDLERLYCEIHLLKTLKHNNIMKFYTSWILKGLLYLHTHDPPVIHRDLKCDNIFVNGNQGEVKIGDLGLAAILRKSHAARCVGTPEFMAPEVYAEEYNELVDIYAFGMCILEMVTFEYPYSECTHPAQIYKKVISGKKPDALYKVKDPQVRQFVEKCLVTVSLRLPAKELLKDPFLQPDDYGYDMGPIDYWREFEGIPHINNNHYSNGSPQANNYSNYIGYEPEGNEIELFTTQEEEDHLEDIDISIKGKRGEDDGIFLRLRIADREES</sequence>
<evidence type="ECO:0000256" key="7">
    <source>
        <dbReference type="ARBA" id="ARBA00047899"/>
    </source>
</evidence>
<keyword evidence="5 10" id="KW-0418">Kinase</keyword>
<dbReference type="SUPFAM" id="SSF56112">
    <property type="entry name" value="Protein kinase-like (PK-like)"/>
    <property type="match status" value="1"/>
</dbReference>
<dbReference type="InterPro" id="IPR008271">
    <property type="entry name" value="Ser/Thr_kinase_AS"/>
</dbReference>
<dbReference type="EMBL" id="BKCJ010404065">
    <property type="protein sequence ID" value="GFA32054.1"/>
    <property type="molecule type" value="Genomic_DNA"/>
</dbReference>
<organism evidence="10">
    <name type="scientific">Tanacetum cinerariifolium</name>
    <name type="common">Dalmatian daisy</name>
    <name type="synonym">Chrysanthemum cinerariifolium</name>
    <dbReference type="NCBI Taxonomy" id="118510"/>
    <lineage>
        <taxon>Eukaryota</taxon>
        <taxon>Viridiplantae</taxon>
        <taxon>Streptophyta</taxon>
        <taxon>Embryophyta</taxon>
        <taxon>Tracheophyta</taxon>
        <taxon>Spermatophyta</taxon>
        <taxon>Magnoliopsida</taxon>
        <taxon>eudicotyledons</taxon>
        <taxon>Gunneridae</taxon>
        <taxon>Pentapetalae</taxon>
        <taxon>asterids</taxon>
        <taxon>campanulids</taxon>
        <taxon>Asterales</taxon>
        <taxon>Asteraceae</taxon>
        <taxon>Asteroideae</taxon>
        <taxon>Anthemideae</taxon>
        <taxon>Anthemidinae</taxon>
        <taxon>Tanacetum</taxon>
    </lineage>
</organism>
<comment type="catalytic activity">
    <reaction evidence="8">
        <text>L-seryl-[protein] + ATP = O-phospho-L-seryl-[protein] + ADP + H(+)</text>
        <dbReference type="Rhea" id="RHEA:17989"/>
        <dbReference type="Rhea" id="RHEA-COMP:9863"/>
        <dbReference type="Rhea" id="RHEA-COMP:11604"/>
        <dbReference type="ChEBI" id="CHEBI:15378"/>
        <dbReference type="ChEBI" id="CHEBI:29999"/>
        <dbReference type="ChEBI" id="CHEBI:30616"/>
        <dbReference type="ChEBI" id="CHEBI:83421"/>
        <dbReference type="ChEBI" id="CHEBI:456216"/>
        <dbReference type="EC" id="2.7.11.1"/>
    </reaction>
</comment>
<dbReference type="InterPro" id="IPR050588">
    <property type="entry name" value="WNK_Ser-Thr_kinase"/>
</dbReference>
<evidence type="ECO:0000313" key="10">
    <source>
        <dbReference type="EMBL" id="GFA32054.1"/>
    </source>
</evidence>